<reference evidence="1 2" key="1">
    <citation type="submission" date="2015-06" db="EMBL/GenBank/DDBJ databases">
        <title>Complete genome sequence of Bacillus cereus phage PBC2.</title>
        <authorList>
            <person name="Kong M."/>
            <person name="Ryu S."/>
        </authorList>
    </citation>
    <scope>NUCLEOTIDE SEQUENCE [LARGE SCALE GENOMIC DNA]</scope>
</reference>
<evidence type="ECO:0000313" key="1">
    <source>
        <dbReference type="EMBL" id="AKQ08338.1"/>
    </source>
</evidence>
<evidence type="ECO:0000313" key="2">
    <source>
        <dbReference type="Proteomes" id="UP000223102"/>
    </source>
</evidence>
<dbReference type="EMBL" id="KT070867">
    <property type="protein sequence ID" value="AKQ08338.1"/>
    <property type="molecule type" value="Genomic_DNA"/>
</dbReference>
<accession>A0A218KBS4</accession>
<proteinExistence type="predicted"/>
<dbReference type="Proteomes" id="UP000223102">
    <property type="component" value="Segment"/>
</dbReference>
<keyword evidence="2" id="KW-1185">Reference proteome</keyword>
<name>A0A218KBS4_9CAUD</name>
<gene>
    <name evidence="1" type="ORF">PBC2_023</name>
</gene>
<sequence length="62" mass="7019">MNELLVRRHVKDVMRHGVPKLLAEEIVNLAIETGKGNNVSSYINYAMNLIYGFAQNTKTNTK</sequence>
<protein>
    <submittedName>
        <fullName evidence="1">Uncharacterized protein</fullName>
    </submittedName>
</protein>
<organism evidence="1 2">
    <name type="scientific">Bacillus phage PBC2</name>
    <dbReference type="NCBI Taxonomy" id="1675029"/>
    <lineage>
        <taxon>Viruses</taxon>
        <taxon>Duplodnaviria</taxon>
        <taxon>Heunggongvirae</taxon>
        <taxon>Uroviricota</taxon>
        <taxon>Caudoviricetes</taxon>
        <taxon>Andregratiavirinae</taxon>
        <taxon>Haetaevirus</taxon>
        <taxon>Haetaevirus PBC2</taxon>
    </lineage>
</organism>